<keyword evidence="5 6" id="KW-0539">Nucleus</keyword>
<proteinExistence type="inferred from homology"/>
<dbReference type="GeneID" id="17086585"/>
<dbReference type="RefSeq" id="XP_005704178.1">
    <property type="nucleotide sequence ID" value="XM_005704121.1"/>
</dbReference>
<dbReference type="KEGG" id="gsl:Gasu_48020"/>
<dbReference type="AlphaFoldDB" id="M2XVH2"/>
<dbReference type="InterPro" id="IPR024943">
    <property type="entry name" value="Enhancer_polycomb"/>
</dbReference>
<dbReference type="eggNOG" id="KOG2261">
    <property type="taxonomic scope" value="Eukaryota"/>
</dbReference>
<feature type="region of interest" description="Disordered" evidence="7">
    <location>
        <begin position="344"/>
        <end position="373"/>
    </location>
</feature>
<evidence type="ECO:0000256" key="3">
    <source>
        <dbReference type="ARBA" id="ARBA00023015"/>
    </source>
</evidence>
<evidence type="ECO:0000256" key="5">
    <source>
        <dbReference type="ARBA" id="ARBA00023242"/>
    </source>
</evidence>
<dbReference type="Proteomes" id="UP000030680">
    <property type="component" value="Unassembled WGS sequence"/>
</dbReference>
<comment type="similarity">
    <text evidence="2 6">Belongs to the enhancer of polycomb family.</text>
</comment>
<dbReference type="EMBL" id="KB454529">
    <property type="protein sequence ID" value="EME27658.1"/>
    <property type="molecule type" value="Genomic_DNA"/>
</dbReference>
<evidence type="ECO:0000313" key="10">
    <source>
        <dbReference type="Proteomes" id="UP000030680"/>
    </source>
</evidence>
<dbReference type="GO" id="GO:0006357">
    <property type="term" value="P:regulation of transcription by RNA polymerase II"/>
    <property type="evidence" value="ECO:0007669"/>
    <property type="project" value="InterPro"/>
</dbReference>
<accession>M2XVH2</accession>
<evidence type="ECO:0000256" key="2">
    <source>
        <dbReference type="ARBA" id="ARBA00008035"/>
    </source>
</evidence>
<dbReference type="OrthoDB" id="435275at2759"/>
<keyword evidence="3 6" id="KW-0805">Transcription regulation</keyword>
<keyword evidence="10" id="KW-1185">Reference proteome</keyword>
<dbReference type="GO" id="GO:0005634">
    <property type="term" value="C:nucleus"/>
    <property type="evidence" value="ECO:0007669"/>
    <property type="project" value="UniProtKB-SubCell"/>
</dbReference>
<feature type="region of interest" description="Disordered" evidence="7">
    <location>
        <begin position="202"/>
        <end position="231"/>
    </location>
</feature>
<organism evidence="9 10">
    <name type="scientific">Galdieria sulphuraria</name>
    <name type="common">Red alga</name>
    <dbReference type="NCBI Taxonomy" id="130081"/>
    <lineage>
        <taxon>Eukaryota</taxon>
        <taxon>Rhodophyta</taxon>
        <taxon>Bangiophyceae</taxon>
        <taxon>Galdieriales</taxon>
        <taxon>Galdieriaceae</taxon>
        <taxon>Galdieria</taxon>
    </lineage>
</organism>
<dbReference type="OMA" id="NNDSEYQ"/>
<evidence type="ECO:0000313" key="9">
    <source>
        <dbReference type="EMBL" id="EME27658.1"/>
    </source>
</evidence>
<sequence length="580" mass="67147">MSRPSFRPRPIDLNRPLQIIRSNKDFPVQEELFSTRGLPAVETGVDPSEQEERHLKEALLASLLKDDRRKHEIEIPIPVVQERKDPIYESQKPYHLPKEYVQEVKKDISSFLVLYEADELDEEFITRLNNDSEYQLSLSDFEYVMDMLERIQGSEDDLITSSKMREGLRSLREIPESIKEEIYQHWFQRRQEKEQPLLRILRKPPAADDPNPSLAFRPREHESGAQKGTENTYENYRKAVRMRRDFEKLRMIVEQVVKRERLKREHLSCSIVYSRLALARSSVKMAAVIKQSCMNDNNVLCIYDKRTASLNGSWNGTNIYIPLSGLALPSDVRKAVLAGRFMSDRSKKNRKRRRPEDTSKKDEEKEEEDRNTSRFDEYGFDEAGQRFVKNMRYFSGGFVVSGVNPYDFRVFEAAAQRNTVRYPPWNPQIVQLPDDVPFCSPIACPSPRDTRFRGRLGRGGRIIFDRVVDSSHGTVTPLEEGKGKLFTSSSNSFLLPDQATVNMEKLTSVDSSPRLLSVDNSMWLRWPSKKNGDCLENGKHPSQEREWSGYYIIPAYSEGTEEATESPKLIPDSCKWVTDA</sequence>
<dbReference type="InterPro" id="IPR019542">
    <property type="entry name" value="Enhancer_polycomb-like_N"/>
</dbReference>
<name>M2XVH2_GALSU</name>
<feature type="domain" description="Enhancer of polycomb-like N-terminal" evidence="8">
    <location>
        <begin position="9"/>
        <end position="150"/>
    </location>
</feature>
<dbReference type="PANTHER" id="PTHR14898">
    <property type="entry name" value="ENHANCER OF POLYCOMB"/>
    <property type="match status" value="1"/>
</dbReference>
<evidence type="ECO:0000259" key="8">
    <source>
        <dbReference type="Pfam" id="PF10513"/>
    </source>
</evidence>
<evidence type="ECO:0000256" key="7">
    <source>
        <dbReference type="SAM" id="MobiDB-lite"/>
    </source>
</evidence>
<reference evidence="10" key="1">
    <citation type="journal article" date="2013" name="Science">
        <title>Gene transfer from bacteria and archaea facilitated evolution of an extremophilic eukaryote.</title>
        <authorList>
            <person name="Schonknecht G."/>
            <person name="Chen W.H."/>
            <person name="Ternes C.M."/>
            <person name="Barbier G.G."/>
            <person name="Shrestha R.P."/>
            <person name="Stanke M."/>
            <person name="Brautigam A."/>
            <person name="Baker B.J."/>
            <person name="Banfield J.F."/>
            <person name="Garavito R.M."/>
            <person name="Carr K."/>
            <person name="Wilkerson C."/>
            <person name="Rensing S.A."/>
            <person name="Gagneul D."/>
            <person name="Dickenson N.E."/>
            <person name="Oesterhelt C."/>
            <person name="Lercher M.J."/>
            <person name="Weber A.P."/>
        </authorList>
    </citation>
    <scope>NUCLEOTIDE SEQUENCE [LARGE SCALE GENOMIC DNA]</scope>
    <source>
        <strain evidence="10">074W</strain>
    </source>
</reference>
<keyword evidence="4 6" id="KW-0804">Transcription</keyword>
<dbReference type="STRING" id="130081.M2XVH2"/>
<gene>
    <name evidence="9" type="ORF">Gasu_48020</name>
</gene>
<dbReference type="Pfam" id="PF10513">
    <property type="entry name" value="EPL1"/>
    <property type="match status" value="1"/>
</dbReference>
<dbReference type="Gramene" id="EME27658">
    <property type="protein sequence ID" value="EME27658"/>
    <property type="gene ID" value="Gasu_48020"/>
</dbReference>
<evidence type="ECO:0000256" key="1">
    <source>
        <dbReference type="ARBA" id="ARBA00004123"/>
    </source>
</evidence>
<evidence type="ECO:0000256" key="4">
    <source>
        <dbReference type="ARBA" id="ARBA00023163"/>
    </source>
</evidence>
<evidence type="ECO:0000256" key="6">
    <source>
        <dbReference type="RuleBase" id="RU361124"/>
    </source>
</evidence>
<feature type="compositionally biased region" description="Basic and acidic residues" evidence="7">
    <location>
        <begin position="354"/>
        <end position="373"/>
    </location>
</feature>
<dbReference type="GO" id="GO:0035267">
    <property type="term" value="C:NuA4 histone acetyltransferase complex"/>
    <property type="evidence" value="ECO:0007669"/>
    <property type="project" value="InterPro"/>
</dbReference>
<protein>
    <recommendedName>
        <fullName evidence="6">Enhancer of polycomb-like protein</fullName>
    </recommendedName>
</protein>
<comment type="subcellular location">
    <subcellularLocation>
        <location evidence="1 6">Nucleus</location>
    </subcellularLocation>
</comment>